<dbReference type="AlphaFoldDB" id="A0A8D5ZHV0"/>
<protein>
    <submittedName>
        <fullName evidence="1">Uncharacterized protein</fullName>
    </submittedName>
</protein>
<dbReference type="GeneID" id="66161788"/>
<reference evidence="1 2" key="1">
    <citation type="submission" date="2021-04" db="EMBL/GenBank/DDBJ databases">
        <title>Complete genome sequence of Stygiolobus sp. KN-1.</title>
        <authorList>
            <person name="Nakamura K."/>
            <person name="Sakai H."/>
            <person name="Kurosawa N."/>
        </authorList>
    </citation>
    <scope>NUCLEOTIDE SEQUENCE [LARGE SCALE GENOMIC DNA]</scope>
    <source>
        <strain evidence="1 2">KN-1</strain>
    </source>
</reference>
<sequence length="160" mass="18802">MVKILIANDCVLVDEKQNKEDEKCKYDISNKNIVYFFDFEELFKSSMISQELKVKNTQHCDAIIVEDSRIGIYELSMYKGRDINTYLNKFEYCMCFLEYFSNKVSKIDMRGVNIDLVIVANPKEVATLDRAVRTFKNSVKHFRRPIIARYSPNLVVKQCQ</sequence>
<evidence type="ECO:0000313" key="1">
    <source>
        <dbReference type="EMBL" id="BCU68732.1"/>
    </source>
</evidence>
<organism evidence="1 2">
    <name type="scientific">Stygiolobus caldivivus</name>
    <dbReference type="NCBI Taxonomy" id="2824673"/>
    <lineage>
        <taxon>Archaea</taxon>
        <taxon>Thermoproteota</taxon>
        <taxon>Thermoprotei</taxon>
        <taxon>Sulfolobales</taxon>
        <taxon>Sulfolobaceae</taxon>
        <taxon>Stygiolobus</taxon>
    </lineage>
</organism>
<accession>A0A8D5ZHV0</accession>
<dbReference type="KEGG" id="csty:KN1_00290"/>
<dbReference type="Proteomes" id="UP000825123">
    <property type="component" value="Chromosome"/>
</dbReference>
<dbReference type="EMBL" id="AP024597">
    <property type="protein sequence ID" value="BCU68732.1"/>
    <property type="molecule type" value="Genomic_DNA"/>
</dbReference>
<evidence type="ECO:0000313" key="2">
    <source>
        <dbReference type="Proteomes" id="UP000825123"/>
    </source>
</evidence>
<keyword evidence="2" id="KW-1185">Reference proteome</keyword>
<dbReference type="RefSeq" id="WP_221288594.1">
    <property type="nucleotide sequence ID" value="NZ_AP024597.1"/>
</dbReference>
<name>A0A8D5ZHV0_9CREN</name>
<proteinExistence type="predicted"/>
<gene>
    <name evidence="1" type="ORF">KN1_00290</name>
</gene>